<evidence type="ECO:0000256" key="5">
    <source>
        <dbReference type="ARBA" id="ARBA00023136"/>
    </source>
</evidence>
<dbReference type="SUPFAM" id="SSF49464">
    <property type="entry name" value="Carboxypeptidase regulatory domain-like"/>
    <property type="match status" value="1"/>
</dbReference>
<dbReference type="InterPro" id="IPR036942">
    <property type="entry name" value="Beta-barrel_TonB_sf"/>
</dbReference>
<dbReference type="InterPro" id="IPR008969">
    <property type="entry name" value="CarboxyPept-like_regulatory"/>
</dbReference>
<dbReference type="SUPFAM" id="SSF56935">
    <property type="entry name" value="Porins"/>
    <property type="match status" value="1"/>
</dbReference>
<dbReference type="Pfam" id="PF07715">
    <property type="entry name" value="Plug"/>
    <property type="match status" value="1"/>
</dbReference>
<keyword evidence="10" id="KW-1185">Reference proteome</keyword>
<comment type="similarity">
    <text evidence="7">Belongs to the TonB-dependent receptor family.</text>
</comment>
<keyword evidence="3 7" id="KW-1134">Transmembrane beta strand</keyword>
<keyword evidence="4 7" id="KW-0812">Transmembrane</keyword>
<name>A0ABV5GWK9_9FLAO</name>
<evidence type="ECO:0000256" key="7">
    <source>
        <dbReference type="PROSITE-ProRule" id="PRU01360"/>
    </source>
</evidence>
<keyword evidence="2 7" id="KW-0813">Transport</keyword>
<evidence type="ECO:0000259" key="8">
    <source>
        <dbReference type="Pfam" id="PF07715"/>
    </source>
</evidence>
<dbReference type="InterPro" id="IPR023996">
    <property type="entry name" value="TonB-dep_OMP_SusC/RagA"/>
</dbReference>
<evidence type="ECO:0000313" key="9">
    <source>
        <dbReference type="EMBL" id="MFB9103869.1"/>
    </source>
</evidence>
<dbReference type="Gene3D" id="2.40.170.20">
    <property type="entry name" value="TonB-dependent receptor, beta-barrel domain"/>
    <property type="match status" value="1"/>
</dbReference>
<dbReference type="InterPro" id="IPR023997">
    <property type="entry name" value="TonB-dep_OMP_SusC/RagA_CS"/>
</dbReference>
<accession>A0ABV5GWK9</accession>
<comment type="subcellular location">
    <subcellularLocation>
        <location evidence="1 7">Cell outer membrane</location>
        <topology evidence="1 7">Multi-pass membrane protein</topology>
    </subcellularLocation>
</comment>
<evidence type="ECO:0000256" key="4">
    <source>
        <dbReference type="ARBA" id="ARBA00022692"/>
    </source>
</evidence>
<dbReference type="InterPro" id="IPR012910">
    <property type="entry name" value="Plug_dom"/>
</dbReference>
<evidence type="ECO:0000256" key="1">
    <source>
        <dbReference type="ARBA" id="ARBA00004571"/>
    </source>
</evidence>
<reference evidence="9 10" key="1">
    <citation type="submission" date="2024-09" db="EMBL/GenBank/DDBJ databases">
        <authorList>
            <person name="Sun Q."/>
            <person name="Mori K."/>
        </authorList>
    </citation>
    <scope>NUCLEOTIDE SEQUENCE [LARGE SCALE GENOMIC DNA]</scope>
    <source>
        <strain evidence="9 10">CECT 8300</strain>
    </source>
</reference>
<dbReference type="Pfam" id="PF13715">
    <property type="entry name" value="CarbopepD_reg_2"/>
    <property type="match status" value="1"/>
</dbReference>
<keyword evidence="5 7" id="KW-0472">Membrane</keyword>
<gene>
    <name evidence="9" type="ORF">ACFFU1_03080</name>
</gene>
<protein>
    <submittedName>
        <fullName evidence="9">SusC/RagA family TonB-linked outer membrane protein</fullName>
    </submittedName>
</protein>
<keyword evidence="6 7" id="KW-0998">Cell outer membrane</keyword>
<evidence type="ECO:0000256" key="3">
    <source>
        <dbReference type="ARBA" id="ARBA00022452"/>
    </source>
</evidence>
<evidence type="ECO:0000256" key="6">
    <source>
        <dbReference type="ARBA" id="ARBA00023237"/>
    </source>
</evidence>
<dbReference type="PROSITE" id="PS52016">
    <property type="entry name" value="TONB_DEPENDENT_REC_3"/>
    <property type="match status" value="1"/>
</dbReference>
<dbReference type="EMBL" id="JBHMFA010000001">
    <property type="protein sequence ID" value="MFB9103869.1"/>
    <property type="molecule type" value="Genomic_DNA"/>
</dbReference>
<dbReference type="RefSeq" id="WP_290269763.1">
    <property type="nucleotide sequence ID" value="NZ_JAUFQP010000007.1"/>
</dbReference>
<proteinExistence type="inferred from homology"/>
<dbReference type="Proteomes" id="UP001589590">
    <property type="component" value="Unassembled WGS sequence"/>
</dbReference>
<dbReference type="NCBIfam" id="TIGR04057">
    <property type="entry name" value="SusC_RagA_signa"/>
    <property type="match status" value="1"/>
</dbReference>
<dbReference type="InterPro" id="IPR039426">
    <property type="entry name" value="TonB-dep_rcpt-like"/>
</dbReference>
<organism evidence="9 10">
    <name type="scientific">Algibacter miyuki</name>
    <dbReference type="NCBI Taxonomy" id="1306933"/>
    <lineage>
        <taxon>Bacteria</taxon>
        <taxon>Pseudomonadati</taxon>
        <taxon>Bacteroidota</taxon>
        <taxon>Flavobacteriia</taxon>
        <taxon>Flavobacteriales</taxon>
        <taxon>Flavobacteriaceae</taxon>
        <taxon>Algibacter</taxon>
    </lineage>
</organism>
<feature type="domain" description="TonB-dependent receptor plug" evidence="8">
    <location>
        <begin position="123"/>
        <end position="235"/>
    </location>
</feature>
<sequence>MSILAFSCVSASFGLAPNTNADLRVTSSYLQQQITGTITDVNGQPIPGVNVVEKGTGNGAQTDFDGGFVITPSKANTVLVFSFVGFKTKEVTVTNQKALKVTLEEDISALDEVVVVGYGTQKKVNLTAAVSQVGAEVFENRPSANAARSLQGTVPGLVISNSSSGGAPGADTNINIRGFLTSSGTGTIGDSSPLVLVDGIEMNLNDIDPESIESVSVLKDAAAASIYGSQAAGGAILITTKSGKNMKGKVRVSYSTNYALTQPTKIPELASPIDFAYTVNDSRINNNQNPYHDETDLANILANMANPGSAPSLAVNASGTNWSYSAIGIDATGATDWTEVLYKDWAERTKHNLSISGGDQKLNYYFSAGAYDEGGLLKVGKESFQRYNLDAKISSQVNKWLKIELLTKVLKSYSDYPTQSDSNTGNLSQVLDLSSKIKPTFPLVDPIYGEEWLGHSYFPFWANQRYKTENNQLVLLPRFIFEPIKDLKFNVNLNYKRTNYFEEVIILSSQEIRPSGFIDRVSQQNTSYAPGFSTTEYFSPNIFTTYDKSIGNHNLNATVGYQSELNNFHSLSGHTDYLISDNVVSINASLDDDQLVSEAKTNWATQSVFSRFRYNYKEKYLLEFSYRRDGSSRFAPEDRWAGFPSYSAGYNVAKENFWPIDAISTFKLRGSYGTLGNQNVANYLYLSNIALNTGGTSYLFDGQRETLAFTPGLGSESLTWEKVKTTDIGFDLNAFNNKLEIGFSWYRTDIDGMAAEGLNLPAQLGTSAPLANTGTSRVQGWEVEAKWRQNITEDFSFNVRAVLSDYKRTIVDYPVPDGDSPNSLTQFYRPGKDLGEIYGLTWDGWFLTDEEAANHPIDQSAVTGWAFGAGDTKYKDLDGDGSINRGAWEVGDSGDWSVLGNTTPRYQYAVNLGFVYKNLDFNAFIQGVGKRDVVVSNHQRFRGPAQGPFHANVWVEHLDYFRPEDTTNPLGPNLDAYFPAPYSANPGRNNKNYGQIVDRYIQNGAYTRLKSLQLGYTIPKDVTSKYNINNIRIYVTGENLFTVSDMIFFDPENITAGVTGSAISYPLHKIVSMGLNLSF</sequence>
<dbReference type="InterPro" id="IPR037066">
    <property type="entry name" value="Plug_dom_sf"/>
</dbReference>
<dbReference type="Gene3D" id="2.60.40.1120">
    <property type="entry name" value="Carboxypeptidase-like, regulatory domain"/>
    <property type="match status" value="1"/>
</dbReference>
<evidence type="ECO:0000256" key="2">
    <source>
        <dbReference type="ARBA" id="ARBA00022448"/>
    </source>
</evidence>
<dbReference type="NCBIfam" id="TIGR04056">
    <property type="entry name" value="OMP_RagA_SusC"/>
    <property type="match status" value="1"/>
</dbReference>
<evidence type="ECO:0000313" key="10">
    <source>
        <dbReference type="Proteomes" id="UP001589590"/>
    </source>
</evidence>
<comment type="caution">
    <text evidence="9">The sequence shown here is derived from an EMBL/GenBank/DDBJ whole genome shotgun (WGS) entry which is preliminary data.</text>
</comment>
<dbReference type="Gene3D" id="2.170.130.10">
    <property type="entry name" value="TonB-dependent receptor, plug domain"/>
    <property type="match status" value="1"/>
</dbReference>